<keyword evidence="4" id="KW-0812">Transmembrane</keyword>
<evidence type="ECO:0000256" key="2">
    <source>
        <dbReference type="ARBA" id="ARBA00022801"/>
    </source>
</evidence>
<evidence type="ECO:0000256" key="3">
    <source>
        <dbReference type="SAM" id="MobiDB-lite"/>
    </source>
</evidence>
<protein>
    <submittedName>
        <fullName evidence="6">Putative metallophosphoesterase</fullName>
        <ecNumber evidence="6">3.1.-.-</ecNumber>
    </submittedName>
</protein>
<sequence length="422" mass="46271">MFWSLLAFLAVTAGHAELWITLVNRVYGLPIPIRTLHRIRATHDVAIFAFPCLVYWRIGLSGPSAFFSGQWGQLSPPWIVVFLACSAGLAGLIYSIGAWWIRTRRCMTAGTRVALIALPRGSAKQEDTGSAETAGGRTELVSAATKRLTRFPLNQQFELETTEKQLAPANWPAELDGLSILHLSDWHLCSTFSRQFYETAAAAASRVRADMICFSGDLSDDIDCLDWLPTTLGSLSAPLGNWFILGNHDALIDHAHIRSRMVAIGWNDLGGKTAKLDVGPATVVVGGDEVPWLNAVPRWSADDRALPRLLLAHSPDRFPHHSGEGVDLILAGHTHGGQIILPVVGPVYAPSRYGCRFPSGVYVQGSTVMHVSRGLAGMHPIRFGARPEITRLVIRSPKCLAEHSRDELRTSDREQTQPARRD</sequence>
<dbReference type="Gene3D" id="3.60.21.10">
    <property type="match status" value="1"/>
</dbReference>
<keyword evidence="4" id="KW-1133">Transmembrane helix</keyword>
<dbReference type="GO" id="GO:0016020">
    <property type="term" value="C:membrane"/>
    <property type="evidence" value="ECO:0007669"/>
    <property type="project" value="GOC"/>
</dbReference>
<dbReference type="EMBL" id="CP036271">
    <property type="protein sequence ID" value="QDT56408.1"/>
    <property type="molecule type" value="Genomic_DNA"/>
</dbReference>
<dbReference type="Pfam" id="PF00149">
    <property type="entry name" value="Metallophos"/>
    <property type="match status" value="1"/>
</dbReference>
<dbReference type="GO" id="GO:0046872">
    <property type="term" value="F:metal ion binding"/>
    <property type="evidence" value="ECO:0007669"/>
    <property type="project" value="UniProtKB-KW"/>
</dbReference>
<feature type="domain" description="Calcineurin-like phosphoesterase" evidence="5">
    <location>
        <begin position="179"/>
        <end position="336"/>
    </location>
</feature>
<dbReference type="RefSeq" id="WP_145033870.1">
    <property type="nucleotide sequence ID" value="NZ_CP036271.1"/>
</dbReference>
<dbReference type="InParanoid" id="A0A517SJW5"/>
<name>A0A517SJW5_9PLAN</name>
<dbReference type="Proteomes" id="UP000315700">
    <property type="component" value="Chromosome"/>
</dbReference>
<evidence type="ECO:0000313" key="7">
    <source>
        <dbReference type="Proteomes" id="UP000315700"/>
    </source>
</evidence>
<evidence type="ECO:0000256" key="4">
    <source>
        <dbReference type="SAM" id="Phobius"/>
    </source>
</evidence>
<dbReference type="EC" id="3.1.-.-" evidence="6"/>
<dbReference type="GO" id="GO:0009245">
    <property type="term" value="P:lipid A biosynthetic process"/>
    <property type="evidence" value="ECO:0007669"/>
    <property type="project" value="TreeGrafter"/>
</dbReference>
<keyword evidence="2 6" id="KW-0378">Hydrolase</keyword>
<dbReference type="PANTHER" id="PTHR31302:SF31">
    <property type="entry name" value="PHOSPHODIESTERASE YAEI"/>
    <property type="match status" value="1"/>
</dbReference>
<reference evidence="6 7" key="1">
    <citation type="submission" date="2019-02" db="EMBL/GenBank/DDBJ databases">
        <title>Deep-cultivation of Planctomycetes and their phenomic and genomic characterization uncovers novel biology.</title>
        <authorList>
            <person name="Wiegand S."/>
            <person name="Jogler M."/>
            <person name="Boedeker C."/>
            <person name="Pinto D."/>
            <person name="Vollmers J."/>
            <person name="Rivas-Marin E."/>
            <person name="Kohn T."/>
            <person name="Peeters S.H."/>
            <person name="Heuer A."/>
            <person name="Rast P."/>
            <person name="Oberbeckmann S."/>
            <person name="Bunk B."/>
            <person name="Jeske O."/>
            <person name="Meyerdierks A."/>
            <person name="Storesund J.E."/>
            <person name="Kallscheuer N."/>
            <person name="Luecker S."/>
            <person name="Lage O.M."/>
            <person name="Pohl T."/>
            <person name="Merkel B.J."/>
            <person name="Hornburger P."/>
            <person name="Mueller R.-W."/>
            <person name="Bruemmer F."/>
            <person name="Labrenz M."/>
            <person name="Spormann A.M."/>
            <person name="Op den Camp H."/>
            <person name="Overmann J."/>
            <person name="Amann R."/>
            <person name="Jetten M.S.M."/>
            <person name="Mascher T."/>
            <person name="Medema M.H."/>
            <person name="Devos D.P."/>
            <person name="Kaster A.-K."/>
            <person name="Ovreas L."/>
            <person name="Rohde M."/>
            <person name="Galperin M.Y."/>
            <person name="Jogler C."/>
        </authorList>
    </citation>
    <scope>NUCLEOTIDE SEQUENCE [LARGE SCALE GENOMIC DNA]</scope>
    <source>
        <strain evidence="6 7">Pan44</strain>
    </source>
</reference>
<organism evidence="6 7">
    <name type="scientific">Caulifigura coniformis</name>
    <dbReference type="NCBI Taxonomy" id="2527983"/>
    <lineage>
        <taxon>Bacteria</taxon>
        <taxon>Pseudomonadati</taxon>
        <taxon>Planctomycetota</taxon>
        <taxon>Planctomycetia</taxon>
        <taxon>Planctomycetales</taxon>
        <taxon>Planctomycetaceae</taxon>
        <taxon>Caulifigura</taxon>
    </lineage>
</organism>
<keyword evidence="7" id="KW-1185">Reference proteome</keyword>
<dbReference type="InterPro" id="IPR051158">
    <property type="entry name" value="Metallophosphoesterase_sf"/>
</dbReference>
<keyword evidence="1" id="KW-0479">Metal-binding</keyword>
<evidence type="ECO:0000256" key="1">
    <source>
        <dbReference type="ARBA" id="ARBA00022723"/>
    </source>
</evidence>
<dbReference type="AlphaFoldDB" id="A0A517SJW5"/>
<feature type="region of interest" description="Disordered" evidence="3">
    <location>
        <begin position="403"/>
        <end position="422"/>
    </location>
</feature>
<gene>
    <name evidence="6" type="ORF">Pan44_44620</name>
</gene>
<evidence type="ECO:0000259" key="5">
    <source>
        <dbReference type="Pfam" id="PF00149"/>
    </source>
</evidence>
<dbReference type="InterPro" id="IPR029052">
    <property type="entry name" value="Metallo-depent_PP-like"/>
</dbReference>
<accession>A0A517SJW5</accession>
<feature type="transmembrane region" description="Helical" evidence="4">
    <location>
        <begin position="78"/>
        <end position="101"/>
    </location>
</feature>
<dbReference type="PANTHER" id="PTHR31302">
    <property type="entry name" value="TRANSMEMBRANE PROTEIN WITH METALLOPHOSPHOESTERASE DOMAIN-RELATED"/>
    <property type="match status" value="1"/>
</dbReference>
<dbReference type="OrthoDB" id="9780884at2"/>
<evidence type="ECO:0000313" key="6">
    <source>
        <dbReference type="EMBL" id="QDT56408.1"/>
    </source>
</evidence>
<proteinExistence type="predicted"/>
<dbReference type="KEGG" id="ccos:Pan44_44620"/>
<dbReference type="InterPro" id="IPR004843">
    <property type="entry name" value="Calcineurin-like_PHP"/>
</dbReference>
<dbReference type="SUPFAM" id="SSF56300">
    <property type="entry name" value="Metallo-dependent phosphatases"/>
    <property type="match status" value="1"/>
</dbReference>
<dbReference type="GO" id="GO:0008758">
    <property type="term" value="F:UDP-2,3-diacylglucosamine hydrolase activity"/>
    <property type="evidence" value="ECO:0007669"/>
    <property type="project" value="TreeGrafter"/>
</dbReference>
<keyword evidence="4" id="KW-0472">Membrane</keyword>